<proteinExistence type="predicted"/>
<gene>
    <name evidence="1" type="ORF">L2E82_16040</name>
</gene>
<accession>A0ACB9F5E7</accession>
<reference evidence="2" key="1">
    <citation type="journal article" date="2022" name="Mol. Ecol. Resour.">
        <title>The genomes of chicory, endive, great burdock and yacon provide insights into Asteraceae palaeo-polyploidization history and plant inulin production.</title>
        <authorList>
            <person name="Fan W."/>
            <person name="Wang S."/>
            <person name="Wang H."/>
            <person name="Wang A."/>
            <person name="Jiang F."/>
            <person name="Liu H."/>
            <person name="Zhao H."/>
            <person name="Xu D."/>
            <person name="Zhang Y."/>
        </authorList>
    </citation>
    <scope>NUCLEOTIDE SEQUENCE [LARGE SCALE GENOMIC DNA]</scope>
    <source>
        <strain evidence="2">cv. Punajuju</strain>
    </source>
</reference>
<keyword evidence="2" id="KW-1185">Reference proteome</keyword>
<sequence>MEFWKPILKMKVRAFRRWRFQAVAEVEEKRRRRDEGGGDLDCYFKELTITIKLEPSISNGSQIRICNKIPLIAPLRTSISHDGDNRDRVLGTRLSRQHPQ</sequence>
<protein>
    <submittedName>
        <fullName evidence="1">Uncharacterized protein</fullName>
    </submittedName>
</protein>
<comment type="caution">
    <text evidence="1">The sequence shown here is derived from an EMBL/GenBank/DDBJ whole genome shotgun (WGS) entry which is preliminary data.</text>
</comment>
<name>A0ACB9F5E7_CICIN</name>
<evidence type="ECO:0000313" key="1">
    <source>
        <dbReference type="EMBL" id="KAI3765993.1"/>
    </source>
</evidence>
<reference evidence="1 2" key="2">
    <citation type="journal article" date="2022" name="Mol. Ecol. Resour.">
        <title>The genomes of chicory, endive, great burdock and yacon provide insights into Asteraceae paleo-polyploidization history and plant inulin production.</title>
        <authorList>
            <person name="Fan W."/>
            <person name="Wang S."/>
            <person name="Wang H."/>
            <person name="Wang A."/>
            <person name="Jiang F."/>
            <person name="Liu H."/>
            <person name="Zhao H."/>
            <person name="Xu D."/>
            <person name="Zhang Y."/>
        </authorList>
    </citation>
    <scope>NUCLEOTIDE SEQUENCE [LARGE SCALE GENOMIC DNA]</scope>
    <source>
        <strain evidence="2">cv. Punajuju</strain>
        <tissue evidence="1">Leaves</tissue>
    </source>
</reference>
<dbReference type="EMBL" id="CM042011">
    <property type="protein sequence ID" value="KAI3765993.1"/>
    <property type="molecule type" value="Genomic_DNA"/>
</dbReference>
<organism evidence="1 2">
    <name type="scientific">Cichorium intybus</name>
    <name type="common">Chicory</name>
    <dbReference type="NCBI Taxonomy" id="13427"/>
    <lineage>
        <taxon>Eukaryota</taxon>
        <taxon>Viridiplantae</taxon>
        <taxon>Streptophyta</taxon>
        <taxon>Embryophyta</taxon>
        <taxon>Tracheophyta</taxon>
        <taxon>Spermatophyta</taxon>
        <taxon>Magnoliopsida</taxon>
        <taxon>eudicotyledons</taxon>
        <taxon>Gunneridae</taxon>
        <taxon>Pentapetalae</taxon>
        <taxon>asterids</taxon>
        <taxon>campanulids</taxon>
        <taxon>Asterales</taxon>
        <taxon>Asteraceae</taxon>
        <taxon>Cichorioideae</taxon>
        <taxon>Cichorieae</taxon>
        <taxon>Cichoriinae</taxon>
        <taxon>Cichorium</taxon>
    </lineage>
</organism>
<evidence type="ECO:0000313" key="2">
    <source>
        <dbReference type="Proteomes" id="UP001055811"/>
    </source>
</evidence>
<dbReference type="Proteomes" id="UP001055811">
    <property type="component" value="Linkage Group LG03"/>
</dbReference>